<keyword evidence="3 5" id="KW-1133">Transmembrane helix</keyword>
<feature type="transmembrane region" description="Helical" evidence="5">
    <location>
        <begin position="60"/>
        <end position="80"/>
    </location>
</feature>
<dbReference type="Pfam" id="PF13000">
    <property type="entry name" value="Acatn"/>
    <property type="match status" value="3"/>
</dbReference>
<feature type="transmembrane region" description="Helical" evidence="5">
    <location>
        <begin position="310"/>
        <end position="329"/>
    </location>
</feature>
<organism evidence="6 7">
    <name type="scientific">Orchesella cincta</name>
    <name type="common">Springtail</name>
    <name type="synonym">Podura cincta</name>
    <dbReference type="NCBI Taxonomy" id="48709"/>
    <lineage>
        <taxon>Eukaryota</taxon>
        <taxon>Metazoa</taxon>
        <taxon>Ecdysozoa</taxon>
        <taxon>Arthropoda</taxon>
        <taxon>Hexapoda</taxon>
        <taxon>Collembola</taxon>
        <taxon>Entomobryomorpha</taxon>
        <taxon>Entomobryoidea</taxon>
        <taxon>Orchesellidae</taxon>
        <taxon>Orchesellinae</taxon>
        <taxon>Orchesella</taxon>
    </lineage>
</organism>
<dbReference type="PANTHER" id="PTHR12778">
    <property type="entry name" value="SOLUTE CARRIER FAMILY 33 ACETYL-COA TRANSPORTER -RELATED"/>
    <property type="match status" value="1"/>
</dbReference>
<evidence type="ECO:0000256" key="3">
    <source>
        <dbReference type="ARBA" id="ARBA00022989"/>
    </source>
</evidence>
<name>A0A1D2MR54_ORCCI</name>
<dbReference type="InterPro" id="IPR036259">
    <property type="entry name" value="MFS_trans_sf"/>
</dbReference>
<evidence type="ECO:0000256" key="1">
    <source>
        <dbReference type="ARBA" id="ARBA00004141"/>
    </source>
</evidence>
<dbReference type="OMA" id="RRKSWIM"/>
<feature type="transmembrane region" description="Helical" evidence="5">
    <location>
        <begin position="21"/>
        <end position="45"/>
    </location>
</feature>
<dbReference type="InterPro" id="IPR004752">
    <property type="entry name" value="AmpG_permease/AT-1"/>
</dbReference>
<dbReference type="Proteomes" id="UP000094527">
    <property type="component" value="Unassembled WGS sequence"/>
</dbReference>
<comment type="subcellular location">
    <subcellularLocation>
        <location evidence="1">Membrane</location>
        <topology evidence="1">Multi-pass membrane protein</topology>
    </subcellularLocation>
</comment>
<proteinExistence type="predicted"/>
<reference evidence="6 7" key="1">
    <citation type="journal article" date="2016" name="Genome Biol. Evol.">
        <title>Gene Family Evolution Reflects Adaptation to Soil Environmental Stressors in the Genome of the Collembolan Orchesella cincta.</title>
        <authorList>
            <person name="Faddeeva-Vakhrusheva A."/>
            <person name="Derks M.F."/>
            <person name="Anvar S.Y."/>
            <person name="Agamennone V."/>
            <person name="Suring W."/>
            <person name="Smit S."/>
            <person name="van Straalen N.M."/>
            <person name="Roelofs D."/>
        </authorList>
    </citation>
    <scope>NUCLEOTIDE SEQUENCE [LARGE SCALE GENOMIC DNA]</scope>
    <source>
        <tissue evidence="6">Mixed pool</tissue>
    </source>
</reference>
<dbReference type="Gene3D" id="1.20.1250.20">
    <property type="entry name" value="MFS general substrate transporter like domains"/>
    <property type="match status" value="1"/>
</dbReference>
<accession>A0A1D2MR54</accession>
<feature type="transmembrane region" description="Helical" evidence="5">
    <location>
        <begin position="120"/>
        <end position="138"/>
    </location>
</feature>
<dbReference type="GO" id="GO:0008521">
    <property type="term" value="F:acetyl-CoA transmembrane transporter activity"/>
    <property type="evidence" value="ECO:0007669"/>
    <property type="project" value="InterPro"/>
</dbReference>
<protein>
    <submittedName>
        <fullName evidence="6">Acetyl-coenzyme A transporter 1</fullName>
    </submittedName>
</protein>
<evidence type="ECO:0000313" key="7">
    <source>
        <dbReference type="Proteomes" id="UP000094527"/>
    </source>
</evidence>
<dbReference type="InterPro" id="IPR024371">
    <property type="entry name" value="AcetylCoA_trans_1-like"/>
</dbReference>
<dbReference type="STRING" id="48709.A0A1D2MR54"/>
<feature type="transmembrane region" description="Helical" evidence="5">
    <location>
        <begin position="89"/>
        <end position="108"/>
    </location>
</feature>
<evidence type="ECO:0000256" key="4">
    <source>
        <dbReference type="ARBA" id="ARBA00023136"/>
    </source>
</evidence>
<keyword evidence="7" id="KW-1185">Reference proteome</keyword>
<keyword evidence="2 5" id="KW-0812">Transmembrane</keyword>
<evidence type="ECO:0000256" key="5">
    <source>
        <dbReference type="SAM" id="Phobius"/>
    </source>
</evidence>
<feature type="transmembrane region" description="Helical" evidence="5">
    <location>
        <begin position="196"/>
        <end position="218"/>
    </location>
</feature>
<evidence type="ECO:0000256" key="2">
    <source>
        <dbReference type="ARBA" id="ARBA00022692"/>
    </source>
</evidence>
<feature type="transmembrane region" description="Helical" evidence="5">
    <location>
        <begin position="349"/>
        <end position="370"/>
    </location>
</feature>
<gene>
    <name evidence="6" type="ORF">Ocin01_11299</name>
</gene>
<dbReference type="EMBL" id="LJIJ01000680">
    <property type="protein sequence ID" value="ODM95381.1"/>
    <property type="molecule type" value="Genomic_DNA"/>
</dbReference>
<feature type="transmembrane region" description="Helical" evidence="5">
    <location>
        <begin position="150"/>
        <end position="176"/>
    </location>
</feature>
<dbReference type="PANTHER" id="PTHR12778:SF9">
    <property type="entry name" value="ACETYL-COENZYME A TRANSPORTER 1"/>
    <property type="match status" value="1"/>
</dbReference>
<feature type="transmembrane region" description="Helical" evidence="5">
    <location>
        <begin position="281"/>
        <end position="298"/>
    </location>
</feature>
<dbReference type="SUPFAM" id="SSF103473">
    <property type="entry name" value="MFS general substrate transporter"/>
    <property type="match status" value="1"/>
</dbReference>
<dbReference type="OrthoDB" id="6415790at2759"/>
<comment type="caution">
    <text evidence="6">The sequence shown here is derived from an EMBL/GenBank/DDBJ whole genome shotgun (WGS) entry which is preliminary data.</text>
</comment>
<dbReference type="AlphaFoldDB" id="A0A1D2MR54"/>
<sequence>MATDKKQCPKASSVMKDLPNLSLLLLLYILQGIPLGLIASIPMILQNRDYHYKDQAKFSFAYWPFSLKLLWAPIVDSLYISKFGRRKTWLVPMQYLLGIFMILLSFSVNDLIDNGGIYKITGVFFALNFLAATQDIAVDGWALTMLSRENVALASTCNSVGQTAGYFLGYVLFLALESPDFCNNYLRAEQSEMGLITLPGFLFFWGIVFMITTTLVLAKHESSDESEITVFETYKVLTRIVSLKKVRKLVFFLITCKIGFAAADSVTGLKLVEYGVPKSKLALLAVPMTPLQIVLPLFISKYTKDKPLGLFIKAMPIRLLFGAVFIAVVEWTKNVIGSKDGQPGMEPGFNYYAMIVAIYAVHQVAVYTMFVSIMSFFAQISDPSVGGTYMTLLNTICNLGGNWPSTVALWLVDPLTTKVCKNDPANDCSSAALEKVCKDGESSCSTITDGYNIESVACIVIGFVWLVAFGKRAVQQLEGSGGGSDSHSGWRVLEESSKNGKKVKNGPMKKTC</sequence>
<keyword evidence="4 5" id="KW-0472">Membrane</keyword>
<dbReference type="GO" id="GO:0035348">
    <property type="term" value="P:acetyl-CoA transmembrane transport"/>
    <property type="evidence" value="ECO:0007669"/>
    <property type="project" value="InterPro"/>
</dbReference>
<evidence type="ECO:0000313" key="6">
    <source>
        <dbReference type="EMBL" id="ODM95381.1"/>
    </source>
</evidence>
<dbReference type="GO" id="GO:0016020">
    <property type="term" value="C:membrane"/>
    <property type="evidence" value="ECO:0007669"/>
    <property type="project" value="UniProtKB-SubCell"/>
</dbReference>